<dbReference type="AlphaFoldDB" id="A0A4R8HB98"/>
<evidence type="ECO:0008006" key="4">
    <source>
        <dbReference type="Google" id="ProtNLM"/>
    </source>
</evidence>
<reference evidence="2 3" key="1">
    <citation type="submission" date="2019-03" db="EMBL/GenBank/DDBJ databases">
        <title>Subsurface microbial communities from deep shales in Ohio and West Virginia, USA.</title>
        <authorList>
            <person name="Wrighton K."/>
        </authorList>
    </citation>
    <scope>NUCLEOTIDE SEQUENCE [LARGE SCALE GENOMIC DNA]</scope>
    <source>
        <strain evidence="2 3">MSL 6dP</strain>
    </source>
</reference>
<feature type="signal peptide" evidence="1">
    <location>
        <begin position="1"/>
        <end position="26"/>
    </location>
</feature>
<dbReference type="Proteomes" id="UP000295832">
    <property type="component" value="Unassembled WGS sequence"/>
</dbReference>
<accession>A0A4R8HB98</accession>
<evidence type="ECO:0000313" key="2">
    <source>
        <dbReference type="EMBL" id="TDX52989.1"/>
    </source>
</evidence>
<name>A0A4R8HB98_9FIRM</name>
<dbReference type="RefSeq" id="WP_134115243.1">
    <property type="nucleotide sequence ID" value="NZ_SOEG01000004.1"/>
</dbReference>
<dbReference type="Gene3D" id="2.40.160.20">
    <property type="match status" value="1"/>
</dbReference>
<proteinExistence type="predicted"/>
<dbReference type="STRING" id="926561.GCA_000379025_00450"/>
<gene>
    <name evidence="2" type="ORF">C7959_104117</name>
</gene>
<keyword evidence="1" id="KW-0732">Signal</keyword>
<protein>
    <recommendedName>
        <fullName evidence="4">Sn-glycerol-3-phosphate transporter</fullName>
    </recommendedName>
</protein>
<dbReference type="EMBL" id="SOEG01000004">
    <property type="protein sequence ID" value="TDX52989.1"/>
    <property type="molecule type" value="Genomic_DNA"/>
</dbReference>
<keyword evidence="3" id="KW-1185">Reference proteome</keyword>
<organism evidence="2 3">
    <name type="scientific">Orenia marismortui</name>
    <dbReference type="NCBI Taxonomy" id="46469"/>
    <lineage>
        <taxon>Bacteria</taxon>
        <taxon>Bacillati</taxon>
        <taxon>Bacillota</taxon>
        <taxon>Clostridia</taxon>
        <taxon>Halanaerobiales</taxon>
        <taxon>Halobacteroidaceae</taxon>
        <taxon>Orenia</taxon>
    </lineage>
</organism>
<sequence>MIRGNIKILFILFLVMFLFHSMPITAQEVEDESYFFLQTSLTTYHWNRNPDRNNKQDLIGLEYHKSNSKLYGIAYFQNSYFQPTWYIYAGKVYQYKEISNFNLYGKLTYGIISGYDDENGKYSSYMNDLGTFPAVIPSIGIGYEKFSFEVSLFGVSGYIANLGMKF</sequence>
<evidence type="ECO:0000313" key="3">
    <source>
        <dbReference type="Proteomes" id="UP000295832"/>
    </source>
</evidence>
<comment type="caution">
    <text evidence="2">The sequence shown here is derived from an EMBL/GenBank/DDBJ whole genome shotgun (WGS) entry which is preliminary data.</text>
</comment>
<evidence type="ECO:0000256" key="1">
    <source>
        <dbReference type="SAM" id="SignalP"/>
    </source>
</evidence>
<feature type="chain" id="PRO_5020901832" description="Sn-glycerol-3-phosphate transporter" evidence="1">
    <location>
        <begin position="27"/>
        <end position="166"/>
    </location>
</feature>